<evidence type="ECO:0000313" key="2">
    <source>
        <dbReference type="EMBL" id="QMV32446.1"/>
    </source>
</evidence>
<proteinExistence type="predicted"/>
<dbReference type="EMBL" id="MT740726">
    <property type="protein sequence ID" value="QMV32446.1"/>
    <property type="molecule type" value="Genomic_DNA"/>
</dbReference>
<name>A0A7G5B823_9CAUD</name>
<evidence type="ECO:0000256" key="1">
    <source>
        <dbReference type="SAM" id="Phobius"/>
    </source>
</evidence>
<sequence>MHLTDNEAACRQAERENRLLEYARRKRWNAALNAAALGVMVYVAVVEIICHWVP</sequence>
<evidence type="ECO:0000313" key="3">
    <source>
        <dbReference type="Proteomes" id="UP000515258"/>
    </source>
</evidence>
<accession>A0A7G5B823</accession>
<reference evidence="2 3" key="1">
    <citation type="submission" date="2020-07" db="EMBL/GenBank/DDBJ databases">
        <title>Ralstonia phages.</title>
        <authorList>
            <person name="Trotereau A."/>
            <person name="Boyer C."/>
            <person name="Torres-Barcelo C."/>
        </authorList>
    </citation>
    <scope>NUCLEOTIDE SEQUENCE [LARGE SCALE GENOMIC DNA]</scope>
</reference>
<gene>
    <name evidence="2" type="ORF">U2_00071</name>
</gene>
<keyword evidence="1" id="KW-1133">Transmembrane helix</keyword>
<dbReference type="Proteomes" id="UP000515258">
    <property type="component" value="Segment"/>
</dbReference>
<keyword evidence="1" id="KW-0472">Membrane</keyword>
<keyword evidence="1" id="KW-0812">Transmembrane</keyword>
<feature type="transmembrane region" description="Helical" evidence="1">
    <location>
        <begin position="28"/>
        <end position="49"/>
    </location>
</feature>
<organism evidence="2 3">
    <name type="scientific">Ralstonia phage Albius</name>
    <dbReference type="NCBI Taxonomy" id="2759712"/>
    <lineage>
        <taxon>Viruses</taxon>
        <taxon>Duplodnaviria</taxon>
        <taxon>Heunggongvirae</taxon>
        <taxon>Uroviricota</taxon>
        <taxon>Caudoviricetes</taxon>
        <taxon>Rahariannevirus</taxon>
        <taxon>Rahariannevirus raharianne</taxon>
    </lineage>
</organism>
<protein>
    <submittedName>
        <fullName evidence="2">Uncharacterized protein</fullName>
    </submittedName>
</protein>